<dbReference type="OrthoDB" id="6434157at2759"/>
<name>A0A8X6L8L1_TRICU</name>
<evidence type="ECO:0000313" key="1">
    <source>
        <dbReference type="EMBL" id="GFR00505.1"/>
    </source>
</evidence>
<dbReference type="EMBL" id="BMAO01035004">
    <property type="protein sequence ID" value="GFR00505.1"/>
    <property type="molecule type" value="Genomic_DNA"/>
</dbReference>
<organism evidence="1 2">
    <name type="scientific">Trichonephila clavata</name>
    <name type="common">Joro spider</name>
    <name type="synonym">Nephila clavata</name>
    <dbReference type="NCBI Taxonomy" id="2740835"/>
    <lineage>
        <taxon>Eukaryota</taxon>
        <taxon>Metazoa</taxon>
        <taxon>Ecdysozoa</taxon>
        <taxon>Arthropoda</taxon>
        <taxon>Chelicerata</taxon>
        <taxon>Arachnida</taxon>
        <taxon>Araneae</taxon>
        <taxon>Araneomorphae</taxon>
        <taxon>Entelegynae</taxon>
        <taxon>Araneoidea</taxon>
        <taxon>Nephilidae</taxon>
        <taxon>Trichonephila</taxon>
    </lineage>
</organism>
<sequence length="164" mass="19274">MGVKIIHSTVLDSYNDIWKLTSALVILSGRQTWDWIEKNIIEAYILNHLERFSSQMLNEQAFNFFCDLYVDIALLNPAYRAEKVLIWYFQKEIFNKDDSLIKDSAAIAIIKLSIFEKREMPASVLKWFERNQDNPKVIEIEDVFQKRLIYVDSQHLSVQDIVGV</sequence>
<accession>A0A8X6L8L1</accession>
<dbReference type="AlphaFoldDB" id="A0A8X6L8L1"/>
<evidence type="ECO:0000313" key="2">
    <source>
        <dbReference type="Proteomes" id="UP000887116"/>
    </source>
</evidence>
<dbReference type="Proteomes" id="UP000887116">
    <property type="component" value="Unassembled WGS sequence"/>
</dbReference>
<comment type="caution">
    <text evidence="1">The sequence shown here is derived from an EMBL/GenBank/DDBJ whole genome shotgun (WGS) entry which is preliminary data.</text>
</comment>
<gene>
    <name evidence="1" type="primary">AVEN_141194_1</name>
    <name evidence="1" type="ORF">TNCT_217591</name>
</gene>
<proteinExistence type="predicted"/>
<keyword evidence="2" id="KW-1185">Reference proteome</keyword>
<protein>
    <submittedName>
        <fullName evidence="1">Uncharacterized protein</fullName>
    </submittedName>
</protein>
<reference evidence="1" key="1">
    <citation type="submission" date="2020-07" db="EMBL/GenBank/DDBJ databases">
        <title>Multicomponent nature underlies the extraordinary mechanical properties of spider dragline silk.</title>
        <authorList>
            <person name="Kono N."/>
            <person name="Nakamura H."/>
            <person name="Mori M."/>
            <person name="Yoshida Y."/>
            <person name="Ohtoshi R."/>
            <person name="Malay A.D."/>
            <person name="Moran D.A.P."/>
            <person name="Tomita M."/>
            <person name="Numata K."/>
            <person name="Arakawa K."/>
        </authorList>
    </citation>
    <scope>NUCLEOTIDE SEQUENCE</scope>
</reference>